<evidence type="ECO:0000259" key="1">
    <source>
        <dbReference type="Pfam" id="PF21738"/>
    </source>
</evidence>
<evidence type="ECO:0000313" key="2">
    <source>
        <dbReference type="EMBL" id="KYM86190.1"/>
    </source>
</evidence>
<dbReference type="Proteomes" id="UP000078540">
    <property type="component" value="Unassembled WGS sequence"/>
</dbReference>
<keyword evidence="3" id="KW-1185">Reference proteome</keyword>
<dbReference type="EMBL" id="KQ976444">
    <property type="protein sequence ID" value="KYM86190.1"/>
    <property type="molecule type" value="Genomic_DNA"/>
</dbReference>
<protein>
    <recommendedName>
        <fullName evidence="1">Double jelly roll-like domain-containing protein</fullName>
    </recommendedName>
</protein>
<name>A0A195BKX1_9HYME</name>
<dbReference type="InterPro" id="IPR049512">
    <property type="entry name" value="DJR-like_dom"/>
</dbReference>
<gene>
    <name evidence="2" type="ORF">ALC53_04157</name>
</gene>
<dbReference type="PANTHER" id="PTHR36159:SF1">
    <property type="entry name" value="RETROVIRUS-RELATED POL POLYPROTEIN FROM TRANSPOSON 412-LIKE PROTEIN"/>
    <property type="match status" value="1"/>
</dbReference>
<proteinExistence type="predicted"/>
<evidence type="ECO:0000313" key="3">
    <source>
        <dbReference type="Proteomes" id="UP000078540"/>
    </source>
</evidence>
<sequence length="244" mass="28208">MFGYSDEIRIQQQDLYTLPYESFLYVEGKLTKNKAVQSAHVTLGNNCIAFIFDEIRYELNGVEIDRNRNVGITSTLKNVTVSSDRSVILRNAGWDTLTTAAGYFNFCVPLYILLGFYEDYKRVVINARHELILIRARNDNNCLMGDPATEPTLELFKIQWRMPHVLLSEINKLSMLRALESGRYLSMAFRSWDLYEFPLLQSTTKHSWAIKTESLTNLDVANTMRCGQHVKNCALQNVLKIYNW</sequence>
<dbReference type="PANTHER" id="PTHR36159">
    <property type="entry name" value="PROTEIN CBG23766"/>
    <property type="match status" value="1"/>
</dbReference>
<organism evidence="2 3">
    <name type="scientific">Atta colombica</name>
    <dbReference type="NCBI Taxonomy" id="520822"/>
    <lineage>
        <taxon>Eukaryota</taxon>
        <taxon>Metazoa</taxon>
        <taxon>Ecdysozoa</taxon>
        <taxon>Arthropoda</taxon>
        <taxon>Hexapoda</taxon>
        <taxon>Insecta</taxon>
        <taxon>Pterygota</taxon>
        <taxon>Neoptera</taxon>
        <taxon>Endopterygota</taxon>
        <taxon>Hymenoptera</taxon>
        <taxon>Apocrita</taxon>
        <taxon>Aculeata</taxon>
        <taxon>Formicoidea</taxon>
        <taxon>Formicidae</taxon>
        <taxon>Myrmicinae</taxon>
        <taxon>Atta</taxon>
    </lineage>
</organism>
<dbReference type="STRING" id="520822.A0A195BKX1"/>
<dbReference type="Pfam" id="PF21738">
    <property type="entry name" value="DJR-like_dom"/>
    <property type="match status" value="1"/>
</dbReference>
<reference evidence="2 3" key="1">
    <citation type="submission" date="2015-09" db="EMBL/GenBank/DDBJ databases">
        <title>Atta colombica WGS genome.</title>
        <authorList>
            <person name="Nygaard S."/>
            <person name="Hu H."/>
            <person name="Boomsma J."/>
            <person name="Zhang G."/>
        </authorList>
    </citation>
    <scope>NUCLEOTIDE SEQUENCE [LARGE SCALE GENOMIC DNA]</scope>
    <source>
        <strain evidence="2">Treedump-2</strain>
        <tissue evidence="2">Whole body</tissue>
    </source>
</reference>
<accession>A0A195BKX1</accession>
<feature type="domain" description="Double jelly roll-like" evidence="1">
    <location>
        <begin position="41"/>
        <end position="214"/>
    </location>
</feature>
<dbReference type="AlphaFoldDB" id="A0A195BKX1"/>